<evidence type="ECO:0000259" key="7">
    <source>
        <dbReference type="Pfam" id="PF00793"/>
    </source>
</evidence>
<protein>
    <recommendedName>
        <fullName evidence="2">3-deoxy-7-phosphoheptulonate synthase</fullName>
        <ecNumber evidence="2">2.5.1.54</ecNumber>
    </recommendedName>
</protein>
<reference evidence="8" key="1">
    <citation type="journal article" date="2020" name="Nature">
        <title>Giant virus diversity and host interactions through global metagenomics.</title>
        <authorList>
            <person name="Schulz F."/>
            <person name="Roux S."/>
            <person name="Paez-Espino D."/>
            <person name="Jungbluth S."/>
            <person name="Walsh D.A."/>
            <person name="Denef V.J."/>
            <person name="McMahon K.D."/>
            <person name="Konstantinidis K.T."/>
            <person name="Eloe-Fadrosh E.A."/>
            <person name="Kyrpides N.C."/>
            <person name="Woyke T."/>
        </authorList>
    </citation>
    <scope>NUCLEOTIDE SEQUENCE</scope>
    <source>
        <strain evidence="8">GVMAG-S-1016713-169</strain>
    </source>
</reference>
<evidence type="ECO:0000256" key="6">
    <source>
        <dbReference type="ARBA" id="ARBA00047508"/>
    </source>
</evidence>
<evidence type="ECO:0000256" key="5">
    <source>
        <dbReference type="ARBA" id="ARBA00023141"/>
    </source>
</evidence>
<dbReference type="EMBL" id="MN740577">
    <property type="protein sequence ID" value="QHU34664.1"/>
    <property type="molecule type" value="Genomic_DNA"/>
</dbReference>
<sequence length="330" mass="36207">MQDSSNDSRITNYIELISPINAILPVTSNTVSISRSEVSDIIQGRDKRLIIFVGPCSIHNESSAIEFASRLKILQRDLPQLLLIMRFFIQKPRTTVGWTGFLDDPNMDGGNDIVSGLERTIKLAHIITDEIKQPICTELLGSTIEPQYINPYLTTGFIGARTSESQIHRNLASGVSFPIGIKNPSDGQARVAYQGVQAARVPRSFCGIKPNGKICAVHTTGNKDAFAVLRGSYQNGSNIDKGIEELKNHEVAIVVDCAHGNSNKILDVQYDNALRVSKSAHVCGIMIESHIKSGKQKPGPNADPDISVTDPCMCWERTESLLRIIAKNQE</sequence>
<dbReference type="NCBIfam" id="TIGR00034">
    <property type="entry name" value="aroFGH"/>
    <property type="match status" value="1"/>
</dbReference>
<dbReference type="Gene3D" id="3.20.20.70">
    <property type="entry name" value="Aldolase class I"/>
    <property type="match status" value="1"/>
</dbReference>
<dbReference type="PANTHER" id="PTHR21225">
    <property type="entry name" value="PHOSPHO-2-DEHYDRO-3-DEOXYHEPTONATE ALDOLASE DAHP SYNTHETASE"/>
    <property type="match status" value="1"/>
</dbReference>
<dbReference type="GO" id="GO:0005737">
    <property type="term" value="C:cytoplasm"/>
    <property type="evidence" value="ECO:0007669"/>
    <property type="project" value="TreeGrafter"/>
</dbReference>
<evidence type="ECO:0000256" key="4">
    <source>
        <dbReference type="ARBA" id="ARBA00022679"/>
    </source>
</evidence>
<accession>A0A6C0LYK1</accession>
<dbReference type="PIRSF" id="PIRSF001361">
    <property type="entry name" value="DAHP_synthase"/>
    <property type="match status" value="1"/>
</dbReference>
<dbReference type="SUPFAM" id="SSF51569">
    <property type="entry name" value="Aldolase"/>
    <property type="match status" value="1"/>
</dbReference>
<dbReference type="AlphaFoldDB" id="A0A6C0LYK1"/>
<comment type="catalytic activity">
    <reaction evidence="6">
        <text>D-erythrose 4-phosphate + phosphoenolpyruvate + H2O = 7-phospho-2-dehydro-3-deoxy-D-arabino-heptonate + phosphate</text>
        <dbReference type="Rhea" id="RHEA:14717"/>
        <dbReference type="ChEBI" id="CHEBI:15377"/>
        <dbReference type="ChEBI" id="CHEBI:16897"/>
        <dbReference type="ChEBI" id="CHEBI:43474"/>
        <dbReference type="ChEBI" id="CHEBI:58394"/>
        <dbReference type="ChEBI" id="CHEBI:58702"/>
        <dbReference type="EC" id="2.5.1.54"/>
    </reaction>
</comment>
<dbReference type="GO" id="GO:0009073">
    <property type="term" value="P:aromatic amino acid family biosynthetic process"/>
    <property type="evidence" value="ECO:0007669"/>
    <property type="project" value="UniProtKB-KW"/>
</dbReference>
<evidence type="ECO:0000256" key="2">
    <source>
        <dbReference type="ARBA" id="ARBA00012694"/>
    </source>
</evidence>
<dbReference type="PANTHER" id="PTHR21225:SF10">
    <property type="entry name" value="PHOSPHO-2-DEHYDRO-3-DEOXYHEPTONATE ALDOLASE, TYR-SENSITIVE"/>
    <property type="match status" value="1"/>
</dbReference>
<name>A0A6C0LYK1_9ZZZZ</name>
<dbReference type="InterPro" id="IPR006219">
    <property type="entry name" value="DAHP_synth_1"/>
</dbReference>
<dbReference type="Pfam" id="PF00793">
    <property type="entry name" value="DAHP_synth_1"/>
    <property type="match status" value="1"/>
</dbReference>
<dbReference type="GO" id="GO:0008652">
    <property type="term" value="P:amino acid biosynthetic process"/>
    <property type="evidence" value="ECO:0007669"/>
    <property type="project" value="UniProtKB-KW"/>
</dbReference>
<dbReference type="GO" id="GO:0003849">
    <property type="term" value="F:3-deoxy-7-phosphoheptulonate synthase activity"/>
    <property type="evidence" value="ECO:0007669"/>
    <property type="project" value="UniProtKB-EC"/>
</dbReference>
<evidence type="ECO:0000256" key="1">
    <source>
        <dbReference type="ARBA" id="ARBA00007985"/>
    </source>
</evidence>
<keyword evidence="5" id="KW-0057">Aromatic amino acid biosynthesis</keyword>
<evidence type="ECO:0000313" key="8">
    <source>
        <dbReference type="EMBL" id="QHU34664.1"/>
    </source>
</evidence>
<feature type="domain" description="DAHP synthetase I/KDSA" evidence="7">
    <location>
        <begin position="37"/>
        <end position="321"/>
    </location>
</feature>
<keyword evidence="4" id="KW-0808">Transferase</keyword>
<dbReference type="InterPro" id="IPR013785">
    <property type="entry name" value="Aldolase_TIM"/>
</dbReference>
<dbReference type="EC" id="2.5.1.54" evidence="2"/>
<dbReference type="InterPro" id="IPR006218">
    <property type="entry name" value="DAHP1/KDSA"/>
</dbReference>
<comment type="similarity">
    <text evidence="1">Belongs to the class-I DAHP synthase family.</text>
</comment>
<proteinExistence type="inferred from homology"/>
<organism evidence="8">
    <name type="scientific">viral metagenome</name>
    <dbReference type="NCBI Taxonomy" id="1070528"/>
    <lineage>
        <taxon>unclassified sequences</taxon>
        <taxon>metagenomes</taxon>
        <taxon>organismal metagenomes</taxon>
    </lineage>
</organism>
<keyword evidence="3" id="KW-0028">Amino-acid biosynthesis</keyword>
<evidence type="ECO:0000256" key="3">
    <source>
        <dbReference type="ARBA" id="ARBA00022605"/>
    </source>
</evidence>